<dbReference type="InterPro" id="IPR000182">
    <property type="entry name" value="GNAT_dom"/>
</dbReference>
<dbReference type="PROSITE" id="PS51186">
    <property type="entry name" value="GNAT"/>
    <property type="match status" value="1"/>
</dbReference>
<keyword evidence="3" id="KW-1185">Reference proteome</keyword>
<proteinExistence type="predicted"/>
<dbReference type="InterPro" id="IPR053144">
    <property type="entry name" value="Acetyltransferase_Butenolide"/>
</dbReference>
<dbReference type="SUPFAM" id="SSF55729">
    <property type="entry name" value="Acyl-CoA N-acyltransferases (Nat)"/>
    <property type="match status" value="1"/>
</dbReference>
<evidence type="ECO:0000313" key="3">
    <source>
        <dbReference type="Proteomes" id="UP000637980"/>
    </source>
</evidence>
<dbReference type="Pfam" id="PF13508">
    <property type="entry name" value="Acetyltransf_7"/>
    <property type="match status" value="1"/>
</dbReference>
<organism evidence="2 3">
    <name type="scientific">Pseudovibrio japonicus</name>
    <dbReference type="NCBI Taxonomy" id="366534"/>
    <lineage>
        <taxon>Bacteria</taxon>
        <taxon>Pseudomonadati</taxon>
        <taxon>Pseudomonadota</taxon>
        <taxon>Alphaproteobacteria</taxon>
        <taxon>Hyphomicrobiales</taxon>
        <taxon>Stappiaceae</taxon>
        <taxon>Pseudovibrio</taxon>
    </lineage>
</organism>
<evidence type="ECO:0000259" key="1">
    <source>
        <dbReference type="PROSITE" id="PS51186"/>
    </source>
</evidence>
<dbReference type="EMBL" id="BMXE01000004">
    <property type="protein sequence ID" value="GHB34574.1"/>
    <property type="molecule type" value="Genomic_DNA"/>
</dbReference>
<dbReference type="CDD" id="cd04301">
    <property type="entry name" value="NAT_SF"/>
    <property type="match status" value="1"/>
</dbReference>
<dbReference type="Gene3D" id="3.40.630.30">
    <property type="match status" value="1"/>
</dbReference>
<evidence type="ECO:0000313" key="2">
    <source>
        <dbReference type="EMBL" id="GHB34574.1"/>
    </source>
</evidence>
<dbReference type="Proteomes" id="UP000637980">
    <property type="component" value="Unassembled WGS sequence"/>
</dbReference>
<accession>A0ABQ3EDS7</accession>
<dbReference type="RefSeq" id="WP_189437119.1">
    <property type="nucleotide sequence ID" value="NZ_BMXE01000004.1"/>
</dbReference>
<sequence>MTYQILQEAPNLEDYLRLRRVAGLSRFSEEGARKGLAATIFGVCVVNDGRVVGMGRLIGDGGCFYQLVDIAVDPDHQGKGLGQKIMAALNDYLDRIKERPIYVSLIADVPANKLYKKYGFEETAPDSVGMARFLR</sequence>
<dbReference type="InterPro" id="IPR016181">
    <property type="entry name" value="Acyl_CoA_acyltransferase"/>
</dbReference>
<dbReference type="PANTHER" id="PTHR43233">
    <property type="entry name" value="FAMILY N-ACETYLTRANSFERASE, PUTATIVE (AFU_ORTHOLOGUE AFUA_6G03350)-RELATED"/>
    <property type="match status" value="1"/>
</dbReference>
<feature type="domain" description="N-acetyltransferase" evidence="1">
    <location>
        <begin position="1"/>
        <end position="135"/>
    </location>
</feature>
<protein>
    <submittedName>
        <fullName evidence="2">N-acetyltransferase</fullName>
    </submittedName>
</protein>
<gene>
    <name evidence="2" type="primary">attT</name>
    <name evidence="2" type="ORF">GCM10007094_24830</name>
</gene>
<reference evidence="3" key="1">
    <citation type="journal article" date="2019" name="Int. J. Syst. Evol. Microbiol.">
        <title>The Global Catalogue of Microorganisms (GCM) 10K type strain sequencing project: providing services to taxonomists for standard genome sequencing and annotation.</title>
        <authorList>
            <consortium name="The Broad Institute Genomics Platform"/>
            <consortium name="The Broad Institute Genome Sequencing Center for Infectious Disease"/>
            <person name="Wu L."/>
            <person name="Ma J."/>
        </authorList>
    </citation>
    <scope>NUCLEOTIDE SEQUENCE [LARGE SCALE GENOMIC DNA]</scope>
    <source>
        <strain evidence="3">KCTC 12861</strain>
    </source>
</reference>
<name>A0ABQ3EDS7_9HYPH</name>
<dbReference type="PANTHER" id="PTHR43233:SF1">
    <property type="entry name" value="FAMILY N-ACETYLTRANSFERASE, PUTATIVE (AFU_ORTHOLOGUE AFUA_6G03350)-RELATED"/>
    <property type="match status" value="1"/>
</dbReference>
<comment type="caution">
    <text evidence="2">The sequence shown here is derived from an EMBL/GenBank/DDBJ whole genome shotgun (WGS) entry which is preliminary data.</text>
</comment>